<proteinExistence type="predicted"/>
<dbReference type="EMBL" id="MK072051">
    <property type="protein sequence ID" value="AYV77598.1"/>
    <property type="molecule type" value="Genomic_DNA"/>
</dbReference>
<accession>A0A3G4ZRR8</accession>
<gene>
    <name evidence="1" type="ORF">Dasosvirus10_9</name>
</gene>
<organism evidence="1">
    <name type="scientific">Dasosvirus sp</name>
    <dbReference type="NCBI Taxonomy" id="2487764"/>
    <lineage>
        <taxon>Viruses</taxon>
        <taxon>Varidnaviria</taxon>
        <taxon>Bamfordvirae</taxon>
        <taxon>Nucleocytoviricota</taxon>
        <taxon>Megaviricetes</taxon>
        <taxon>Imitervirales</taxon>
        <taxon>Mimiviridae</taxon>
        <taxon>Klosneuvirinae</taxon>
    </lineage>
</organism>
<evidence type="ECO:0000313" key="1">
    <source>
        <dbReference type="EMBL" id="AYV77598.1"/>
    </source>
</evidence>
<name>A0A3G4ZRR8_9VIRU</name>
<protein>
    <submittedName>
        <fullName evidence="1">Uncharacterized protein</fullName>
    </submittedName>
</protein>
<reference evidence="1" key="1">
    <citation type="submission" date="2018-10" db="EMBL/GenBank/DDBJ databases">
        <title>Hidden diversity of soil giant viruses.</title>
        <authorList>
            <person name="Schulz F."/>
            <person name="Alteio L."/>
            <person name="Goudeau D."/>
            <person name="Ryan E.M."/>
            <person name="Malmstrom R.R."/>
            <person name="Blanchard J."/>
            <person name="Woyke T."/>
        </authorList>
    </citation>
    <scope>NUCLEOTIDE SEQUENCE</scope>
    <source>
        <strain evidence="1">DSV1</strain>
    </source>
</reference>
<sequence>MSSKHQKYIHTFSTKISREVESINTKKRSFKNTSKTKRMLIPFIDGLKMPRTVLVSKYELKITRKNYTKINQEEKSSSCPLY</sequence>